<feature type="domain" description="2TM" evidence="2">
    <location>
        <begin position="11"/>
        <end position="94"/>
    </location>
</feature>
<keyword evidence="1" id="KW-1133">Transmembrane helix</keyword>
<organism evidence="3 4">
    <name type="scientific">Winogradskyella aurantia</name>
    <dbReference type="NCBI Taxonomy" id="1915063"/>
    <lineage>
        <taxon>Bacteria</taxon>
        <taxon>Pseudomonadati</taxon>
        <taxon>Bacteroidota</taxon>
        <taxon>Flavobacteriia</taxon>
        <taxon>Flavobacteriales</taxon>
        <taxon>Flavobacteriaceae</taxon>
        <taxon>Winogradskyella</taxon>
    </lineage>
</organism>
<dbReference type="RefSeq" id="WP_094967662.1">
    <property type="nucleotide sequence ID" value="NZ_NGJN01000002.1"/>
</dbReference>
<evidence type="ECO:0000313" key="3">
    <source>
        <dbReference type="EMBL" id="OZV70073.1"/>
    </source>
</evidence>
<keyword evidence="1" id="KW-0472">Membrane</keyword>
<dbReference type="EMBL" id="NGJN01000002">
    <property type="protein sequence ID" value="OZV70073.1"/>
    <property type="molecule type" value="Genomic_DNA"/>
</dbReference>
<dbReference type="InterPro" id="IPR025698">
    <property type="entry name" value="2TM_dom"/>
</dbReference>
<evidence type="ECO:0000259" key="2">
    <source>
        <dbReference type="Pfam" id="PF13239"/>
    </source>
</evidence>
<proteinExistence type="predicted"/>
<dbReference type="Proteomes" id="UP000216840">
    <property type="component" value="Unassembled WGS sequence"/>
</dbReference>
<keyword evidence="4" id="KW-1185">Reference proteome</keyword>
<reference evidence="3 4" key="1">
    <citation type="submission" date="2017-05" db="EMBL/GenBank/DDBJ databases">
        <title>The draft genome sequence of Idiomarina salinarum WNB302.</title>
        <authorList>
            <person name="Sun Y."/>
            <person name="Chen B."/>
            <person name="Du Z."/>
        </authorList>
    </citation>
    <scope>NUCLEOTIDE SEQUENCE [LARGE SCALE GENOMIC DNA]</scope>
    <source>
        <strain evidence="3 4">WNB302</strain>
    </source>
</reference>
<gene>
    <name evidence="3" type="ORF">CA834_05500</name>
</gene>
<name>A0A265UXM8_9FLAO</name>
<feature type="transmembrane region" description="Helical" evidence="1">
    <location>
        <begin position="61"/>
        <end position="78"/>
    </location>
</feature>
<evidence type="ECO:0000313" key="4">
    <source>
        <dbReference type="Proteomes" id="UP000216840"/>
    </source>
</evidence>
<dbReference type="Pfam" id="PF13239">
    <property type="entry name" value="2TM"/>
    <property type="match status" value="1"/>
</dbReference>
<evidence type="ECO:0000256" key="1">
    <source>
        <dbReference type="SAM" id="Phobius"/>
    </source>
</evidence>
<sequence>MRTKRDLKYIKAKNRVQREKGFYNHVIVYFVVNIIITGFKVHNHFESWDAFTAKFFGLDNLSTWLVWGAILLFHFLVFKYAGPWEDRKIEEYMEKELNKKS</sequence>
<comment type="caution">
    <text evidence="3">The sequence shown here is derived from an EMBL/GenBank/DDBJ whole genome shotgun (WGS) entry which is preliminary data.</text>
</comment>
<protein>
    <recommendedName>
        <fullName evidence="2">2TM domain-containing protein</fullName>
    </recommendedName>
</protein>
<dbReference type="OrthoDB" id="8965954at2"/>
<accession>A0A265UXM8</accession>
<dbReference type="AlphaFoldDB" id="A0A265UXM8"/>
<feature type="transmembrane region" description="Helical" evidence="1">
    <location>
        <begin position="21"/>
        <end position="41"/>
    </location>
</feature>
<keyword evidence="1" id="KW-0812">Transmembrane</keyword>